<keyword evidence="1 3" id="KW-0479">Metal-binding</keyword>
<dbReference type="GO" id="GO:0046872">
    <property type="term" value="F:metal ion binding"/>
    <property type="evidence" value="ECO:0007669"/>
    <property type="project" value="UniProtKB-KW"/>
</dbReference>
<feature type="binding site" evidence="3">
    <location>
        <position position="7"/>
    </location>
    <ligand>
        <name>a divalent metal cation</name>
        <dbReference type="ChEBI" id="CHEBI:60240"/>
        <label>1</label>
    </ligand>
</feature>
<sequence length="260" mass="29793">MKLFDTHCHLNFKAFEKDCHDVLLRSQKNDVNMLIVGTDVKTSDKAIELAEKFEGALCAVGFHPIHIENRAWRQEVPVILKLAEKKSVRAIGEIGFDTFYTKLGSEQEVIKIQTKILDQFFSQAFKIKKPIILHCRGPIDLLKKKMEGNLVNLKKAGAVVHCFPGDELFANFLVKNDFYLGFNGMIFKKHQWDKIIARAPLENILLETDAPYLNPIINRGDRNEPMNVKYICQRIAELKNIPTEQVARVTTRSARVLFKV</sequence>
<protein>
    <recommendedName>
        <fullName evidence="6">Hydrolase TatD</fullName>
    </recommendedName>
</protein>
<evidence type="ECO:0000256" key="1">
    <source>
        <dbReference type="ARBA" id="ARBA00022723"/>
    </source>
</evidence>
<keyword evidence="2" id="KW-0378">Hydrolase</keyword>
<evidence type="ECO:0000313" key="5">
    <source>
        <dbReference type="Proteomes" id="UP000229966"/>
    </source>
</evidence>
<organism evidence="4 5">
    <name type="scientific">Candidatus Berkelbacteria bacterium CG03_land_8_20_14_0_80_40_36</name>
    <dbReference type="NCBI Taxonomy" id="1974509"/>
    <lineage>
        <taxon>Bacteria</taxon>
        <taxon>Candidatus Berkelbacteria</taxon>
    </lineage>
</organism>
<accession>A0A2M7CIU2</accession>
<dbReference type="InterPro" id="IPR032466">
    <property type="entry name" value="Metal_Hydrolase"/>
</dbReference>
<evidence type="ECO:0000256" key="3">
    <source>
        <dbReference type="PIRSR" id="PIRSR005902-1"/>
    </source>
</evidence>
<dbReference type="EMBL" id="PEUM01000029">
    <property type="protein sequence ID" value="PIV25529.1"/>
    <property type="molecule type" value="Genomic_DNA"/>
</dbReference>
<dbReference type="GO" id="GO:0004536">
    <property type="term" value="F:DNA nuclease activity"/>
    <property type="evidence" value="ECO:0007669"/>
    <property type="project" value="InterPro"/>
</dbReference>
<dbReference type="PANTHER" id="PTHR46124:SF2">
    <property type="entry name" value="D-AMINOACYL-TRNA DEACYLASE"/>
    <property type="match status" value="1"/>
</dbReference>
<dbReference type="Proteomes" id="UP000229966">
    <property type="component" value="Unassembled WGS sequence"/>
</dbReference>
<dbReference type="PANTHER" id="PTHR46124">
    <property type="entry name" value="D-AMINOACYL-TRNA DEACYLASE"/>
    <property type="match status" value="1"/>
</dbReference>
<dbReference type="SUPFAM" id="SSF51556">
    <property type="entry name" value="Metallo-dependent hydrolases"/>
    <property type="match status" value="1"/>
</dbReference>
<proteinExistence type="predicted"/>
<feature type="binding site" evidence="3">
    <location>
        <position position="209"/>
    </location>
    <ligand>
        <name>a divalent metal cation</name>
        <dbReference type="ChEBI" id="CHEBI:60240"/>
        <label>1</label>
    </ligand>
</feature>
<dbReference type="FunFam" id="3.20.20.140:FF:000005">
    <property type="entry name" value="TatD family hydrolase"/>
    <property type="match status" value="1"/>
</dbReference>
<evidence type="ECO:0000256" key="2">
    <source>
        <dbReference type="ARBA" id="ARBA00022801"/>
    </source>
</evidence>
<dbReference type="PIRSF" id="PIRSF005902">
    <property type="entry name" value="DNase_TatD"/>
    <property type="match status" value="1"/>
</dbReference>
<dbReference type="GO" id="GO:0016788">
    <property type="term" value="F:hydrolase activity, acting on ester bonds"/>
    <property type="evidence" value="ECO:0007669"/>
    <property type="project" value="InterPro"/>
</dbReference>
<feature type="binding site" evidence="3">
    <location>
        <position position="9"/>
    </location>
    <ligand>
        <name>a divalent metal cation</name>
        <dbReference type="ChEBI" id="CHEBI:60240"/>
        <label>1</label>
    </ligand>
</feature>
<dbReference type="PROSITE" id="PS01137">
    <property type="entry name" value="TATD_1"/>
    <property type="match status" value="1"/>
</dbReference>
<dbReference type="CDD" id="cd01310">
    <property type="entry name" value="TatD_DNAse"/>
    <property type="match status" value="1"/>
</dbReference>
<reference evidence="5" key="1">
    <citation type="submission" date="2017-09" db="EMBL/GenBank/DDBJ databases">
        <title>Depth-based differentiation of microbial function through sediment-hosted aquifers and enrichment of novel symbionts in the deep terrestrial subsurface.</title>
        <authorList>
            <person name="Probst A.J."/>
            <person name="Ladd B."/>
            <person name="Jarett J.K."/>
            <person name="Geller-Mcgrath D.E."/>
            <person name="Sieber C.M.K."/>
            <person name="Emerson J.B."/>
            <person name="Anantharaman K."/>
            <person name="Thomas B.C."/>
            <person name="Malmstrom R."/>
            <person name="Stieglmeier M."/>
            <person name="Klingl A."/>
            <person name="Woyke T."/>
            <person name="Ryan C.M."/>
            <person name="Banfield J.F."/>
        </authorList>
    </citation>
    <scope>NUCLEOTIDE SEQUENCE [LARGE SCALE GENOMIC DNA]</scope>
</reference>
<dbReference type="Gene3D" id="3.20.20.140">
    <property type="entry name" value="Metal-dependent hydrolases"/>
    <property type="match status" value="1"/>
</dbReference>
<dbReference type="AlphaFoldDB" id="A0A2M7CIU2"/>
<dbReference type="InterPro" id="IPR001130">
    <property type="entry name" value="TatD-like"/>
</dbReference>
<name>A0A2M7CIU2_9BACT</name>
<feature type="binding site" evidence="3">
    <location>
        <position position="93"/>
    </location>
    <ligand>
        <name>a divalent metal cation</name>
        <dbReference type="ChEBI" id="CHEBI:60240"/>
        <label>1</label>
    </ligand>
</feature>
<dbReference type="NCBIfam" id="TIGR00010">
    <property type="entry name" value="YchF/TatD family DNA exonuclease"/>
    <property type="match status" value="1"/>
</dbReference>
<dbReference type="Pfam" id="PF01026">
    <property type="entry name" value="TatD_DNase"/>
    <property type="match status" value="1"/>
</dbReference>
<comment type="caution">
    <text evidence="4">The sequence shown here is derived from an EMBL/GenBank/DDBJ whole genome shotgun (WGS) entry which is preliminary data.</text>
</comment>
<feature type="binding site" evidence="3">
    <location>
        <position position="161"/>
    </location>
    <ligand>
        <name>a divalent metal cation</name>
        <dbReference type="ChEBI" id="CHEBI:60240"/>
        <label>2</label>
    </ligand>
</feature>
<evidence type="ECO:0000313" key="4">
    <source>
        <dbReference type="EMBL" id="PIV25529.1"/>
    </source>
</evidence>
<feature type="binding site" evidence="3">
    <location>
        <position position="134"/>
    </location>
    <ligand>
        <name>a divalent metal cation</name>
        <dbReference type="ChEBI" id="CHEBI:60240"/>
        <label>2</label>
    </ligand>
</feature>
<dbReference type="InterPro" id="IPR018228">
    <property type="entry name" value="DNase_TatD-rel_CS"/>
</dbReference>
<dbReference type="InterPro" id="IPR015991">
    <property type="entry name" value="TatD/YcfH-like"/>
</dbReference>
<gene>
    <name evidence="4" type="ORF">COS38_01165</name>
</gene>
<evidence type="ECO:0008006" key="6">
    <source>
        <dbReference type="Google" id="ProtNLM"/>
    </source>
</evidence>